<gene>
    <name evidence="6" type="ORF">J2S11_001795</name>
</gene>
<evidence type="ECO:0000313" key="7">
    <source>
        <dbReference type="Proteomes" id="UP001235840"/>
    </source>
</evidence>
<evidence type="ECO:0000256" key="4">
    <source>
        <dbReference type="ARBA" id="ARBA00023004"/>
    </source>
</evidence>
<protein>
    <submittedName>
        <fullName evidence="6">Regulator of cell morphogenesis and NO signaling</fullName>
    </submittedName>
</protein>
<dbReference type="PANTHER" id="PTHR36438">
    <property type="entry name" value="IRON-SULFUR CLUSTER REPAIR PROTEIN YTFE"/>
    <property type="match status" value="1"/>
</dbReference>
<comment type="caution">
    <text evidence="6">The sequence shown here is derived from an EMBL/GenBank/DDBJ whole genome shotgun (WGS) entry which is preliminary data.</text>
</comment>
<keyword evidence="7" id="KW-1185">Reference proteome</keyword>
<evidence type="ECO:0000259" key="5">
    <source>
        <dbReference type="Pfam" id="PF01814"/>
    </source>
</evidence>
<evidence type="ECO:0000256" key="3">
    <source>
        <dbReference type="ARBA" id="ARBA00022723"/>
    </source>
</evidence>
<dbReference type="InterPro" id="IPR038062">
    <property type="entry name" value="ScdA-like_N_sf"/>
</dbReference>
<dbReference type="Gene3D" id="1.20.120.520">
    <property type="entry name" value="nmb1532 protein domain like"/>
    <property type="match status" value="1"/>
</dbReference>
<keyword evidence="2" id="KW-0963">Cytoplasm</keyword>
<dbReference type="RefSeq" id="WP_307393588.1">
    <property type="nucleotide sequence ID" value="NZ_BAAADK010000032.1"/>
</dbReference>
<dbReference type="InterPro" id="IPR012312">
    <property type="entry name" value="Hemerythrin-like"/>
</dbReference>
<evidence type="ECO:0000256" key="2">
    <source>
        <dbReference type="ARBA" id="ARBA00022490"/>
    </source>
</evidence>
<reference evidence="6 7" key="1">
    <citation type="submission" date="2023-07" db="EMBL/GenBank/DDBJ databases">
        <title>Genomic Encyclopedia of Type Strains, Phase IV (KMG-IV): sequencing the most valuable type-strain genomes for metagenomic binning, comparative biology and taxonomic classification.</title>
        <authorList>
            <person name="Goeker M."/>
        </authorList>
    </citation>
    <scope>NUCLEOTIDE SEQUENCE [LARGE SCALE GENOMIC DNA]</scope>
    <source>
        <strain evidence="6 7">DSM 12751</strain>
    </source>
</reference>
<dbReference type="EMBL" id="JAUSTY010000006">
    <property type="protein sequence ID" value="MDQ0165894.1"/>
    <property type="molecule type" value="Genomic_DNA"/>
</dbReference>
<dbReference type="InterPro" id="IPR019903">
    <property type="entry name" value="RIC_family"/>
</dbReference>
<dbReference type="Proteomes" id="UP001235840">
    <property type="component" value="Unassembled WGS sequence"/>
</dbReference>
<feature type="domain" description="Hemerythrin-like" evidence="5">
    <location>
        <begin position="85"/>
        <end position="228"/>
    </location>
</feature>
<organism evidence="6 7">
    <name type="scientific">Caldalkalibacillus horti</name>
    <dbReference type="NCBI Taxonomy" id="77523"/>
    <lineage>
        <taxon>Bacteria</taxon>
        <taxon>Bacillati</taxon>
        <taxon>Bacillota</taxon>
        <taxon>Bacilli</taxon>
        <taxon>Bacillales</taxon>
        <taxon>Bacillaceae</taxon>
        <taxon>Caldalkalibacillus</taxon>
    </lineage>
</organism>
<keyword evidence="3" id="KW-0479">Metal-binding</keyword>
<dbReference type="Gene3D" id="1.10.3910.10">
    <property type="entry name" value="SP0561-like"/>
    <property type="match status" value="1"/>
</dbReference>
<keyword evidence="4" id="KW-0408">Iron</keyword>
<sequence length="231" mass="26758">MKQTFSGSQTIAQIVTDFPHAANLFKEFKIDFCCGGQQSLTKALEQKGLDEETFIQKLRTSYEEEKKRGEQQLTMWKLVPSDKLIDHIVHTHHGYLRQELPVLSSFITKVSRVHGEAHPELIELNLLFHQMKVELEQHLIEEEEILFPLIKRKDGQAFSPSEKSLFEKAETEHSTVGEILQKMRSITQDYTLPEGACGTYTLSFQKLELLEADIFQHVHLENNILFTRFTQ</sequence>
<name>A0ABT9VY28_9BACI</name>
<dbReference type="SUPFAM" id="SSF140683">
    <property type="entry name" value="SP0561-like"/>
    <property type="match status" value="1"/>
</dbReference>
<dbReference type="PANTHER" id="PTHR36438:SF1">
    <property type="entry name" value="IRON-SULFUR CLUSTER REPAIR PROTEIN YTFE"/>
    <property type="match status" value="1"/>
</dbReference>
<accession>A0ABT9VY28</accession>
<evidence type="ECO:0000313" key="6">
    <source>
        <dbReference type="EMBL" id="MDQ0165894.1"/>
    </source>
</evidence>
<dbReference type="Pfam" id="PF01814">
    <property type="entry name" value="Hemerythrin"/>
    <property type="match status" value="1"/>
</dbReference>
<comment type="subcellular location">
    <subcellularLocation>
        <location evidence="1">Cytoplasm</location>
    </subcellularLocation>
</comment>
<dbReference type="Pfam" id="PF04405">
    <property type="entry name" value="ScdA_N"/>
    <property type="match status" value="1"/>
</dbReference>
<proteinExistence type="predicted"/>
<dbReference type="NCBIfam" id="TIGR03652">
    <property type="entry name" value="FeS_repair_RIC"/>
    <property type="match status" value="1"/>
</dbReference>
<evidence type="ECO:0000256" key="1">
    <source>
        <dbReference type="ARBA" id="ARBA00004496"/>
    </source>
</evidence>